<organism evidence="3 4">
    <name type="scientific">Feifania hominis</name>
    <dbReference type="NCBI Taxonomy" id="2763660"/>
    <lineage>
        <taxon>Bacteria</taxon>
        <taxon>Bacillati</taxon>
        <taxon>Bacillota</taxon>
        <taxon>Clostridia</taxon>
        <taxon>Eubacteriales</taxon>
        <taxon>Feifaniaceae</taxon>
        <taxon>Feifania</taxon>
    </lineage>
</organism>
<evidence type="ECO:0000256" key="1">
    <source>
        <dbReference type="ARBA" id="ARBA00022679"/>
    </source>
</evidence>
<keyword evidence="1" id="KW-0808">Transferase</keyword>
<dbReference type="CDD" id="cd05563">
    <property type="entry name" value="PTS_IIB_ascorbate"/>
    <property type="match status" value="1"/>
</dbReference>
<sequence length="90" mass="9663">MLKVNTVCLNGVGTSVILKLTVEAVLKEMGIDAVVESTDVKGIANYSPDVIVTSPEYAEKIGPKESVKVVTVTNFVDKENMRAALQKVLI</sequence>
<dbReference type="InterPro" id="IPR013011">
    <property type="entry name" value="PTS_EIIB_2"/>
</dbReference>
<evidence type="ECO:0000259" key="2">
    <source>
        <dbReference type="PROSITE" id="PS51099"/>
    </source>
</evidence>
<dbReference type="InterPro" id="IPR036095">
    <property type="entry name" value="PTS_EIIB-like_sf"/>
</dbReference>
<dbReference type="Pfam" id="PF02302">
    <property type="entry name" value="PTS_IIB"/>
    <property type="match status" value="1"/>
</dbReference>
<keyword evidence="3" id="KW-0813">Transport</keyword>
<evidence type="ECO:0000313" key="3">
    <source>
        <dbReference type="EMBL" id="MBC8535374.1"/>
    </source>
</evidence>
<protein>
    <submittedName>
        <fullName evidence="3">PTS sugar transporter subunit IIB</fullName>
    </submittedName>
</protein>
<proteinExistence type="predicted"/>
<dbReference type="AlphaFoldDB" id="A0A926DCM8"/>
<dbReference type="GO" id="GO:0009401">
    <property type="term" value="P:phosphoenolpyruvate-dependent sugar phosphotransferase system"/>
    <property type="evidence" value="ECO:0007669"/>
    <property type="project" value="InterPro"/>
</dbReference>
<dbReference type="InterPro" id="IPR003501">
    <property type="entry name" value="PTS_EIIB_2/3"/>
</dbReference>
<evidence type="ECO:0000313" key="4">
    <source>
        <dbReference type="Proteomes" id="UP000620366"/>
    </source>
</evidence>
<keyword evidence="4" id="KW-1185">Reference proteome</keyword>
<feature type="domain" description="PTS EIIB type-2" evidence="2">
    <location>
        <begin position="2"/>
        <end position="90"/>
    </location>
</feature>
<reference evidence="3" key="1">
    <citation type="submission" date="2020-08" db="EMBL/GenBank/DDBJ databases">
        <title>Genome public.</title>
        <authorList>
            <person name="Liu C."/>
            <person name="Sun Q."/>
        </authorList>
    </citation>
    <scope>NUCLEOTIDE SEQUENCE</scope>
    <source>
        <strain evidence="3">BX7</strain>
    </source>
</reference>
<dbReference type="GO" id="GO:0008982">
    <property type="term" value="F:protein-N(PI)-phosphohistidine-sugar phosphotransferase activity"/>
    <property type="evidence" value="ECO:0007669"/>
    <property type="project" value="InterPro"/>
</dbReference>
<keyword evidence="3" id="KW-0762">Sugar transport</keyword>
<dbReference type="SUPFAM" id="SSF52794">
    <property type="entry name" value="PTS system IIB component-like"/>
    <property type="match status" value="1"/>
</dbReference>
<accession>A0A926DCM8</accession>
<dbReference type="Proteomes" id="UP000620366">
    <property type="component" value="Unassembled WGS sequence"/>
</dbReference>
<dbReference type="Gene3D" id="3.40.50.2300">
    <property type="match status" value="1"/>
</dbReference>
<gene>
    <name evidence="3" type="ORF">H8695_01515</name>
</gene>
<dbReference type="RefSeq" id="WP_249299064.1">
    <property type="nucleotide sequence ID" value="NZ_JACRSP010000001.1"/>
</dbReference>
<comment type="caution">
    <text evidence="3">The sequence shown here is derived from an EMBL/GenBank/DDBJ whole genome shotgun (WGS) entry which is preliminary data.</text>
</comment>
<name>A0A926DCM8_9FIRM</name>
<dbReference type="EMBL" id="JACRSP010000001">
    <property type="protein sequence ID" value="MBC8535374.1"/>
    <property type="molecule type" value="Genomic_DNA"/>
</dbReference>
<dbReference type="PROSITE" id="PS51099">
    <property type="entry name" value="PTS_EIIB_TYPE_2"/>
    <property type="match status" value="1"/>
</dbReference>